<evidence type="ECO:0008006" key="3">
    <source>
        <dbReference type="Google" id="ProtNLM"/>
    </source>
</evidence>
<dbReference type="PANTHER" id="PTHR40590:SF1">
    <property type="entry name" value="CYTOPLASMIC PROTEIN"/>
    <property type="match status" value="1"/>
</dbReference>
<evidence type="ECO:0000313" key="1">
    <source>
        <dbReference type="EMBL" id="OHU89831.1"/>
    </source>
</evidence>
<dbReference type="EMBL" id="MKJU01000028">
    <property type="protein sequence ID" value="OHU89831.1"/>
    <property type="molecule type" value="Genomic_DNA"/>
</dbReference>
<evidence type="ECO:0000313" key="2">
    <source>
        <dbReference type="Proteomes" id="UP000179786"/>
    </source>
</evidence>
<reference evidence="1 2" key="1">
    <citation type="submission" date="2016-09" db="EMBL/GenBank/DDBJ databases">
        <title>Pseudoalteromonas amylolytica sp. nov., isolated from the surface seawater.</title>
        <authorList>
            <person name="Wu Y.-H."/>
            <person name="Cheng H."/>
            <person name="Jin X.-B."/>
            <person name="Wang C.-S."/>
            <person name="Xu X.-W."/>
        </authorList>
    </citation>
    <scope>NUCLEOTIDE SEQUENCE [LARGE SCALE GENOMIC DNA]</scope>
    <source>
        <strain evidence="1 2">JW1</strain>
    </source>
</reference>
<dbReference type="CDD" id="cd14789">
    <property type="entry name" value="Tiki"/>
    <property type="match status" value="1"/>
</dbReference>
<dbReference type="InterPro" id="IPR002816">
    <property type="entry name" value="TraB/PrgY/GumN_fam"/>
</dbReference>
<accession>A0A1S1MT62</accession>
<gene>
    <name evidence="1" type="ORF">BET10_17115</name>
</gene>
<dbReference type="AlphaFoldDB" id="A0A1S1MT62"/>
<keyword evidence="2" id="KW-1185">Reference proteome</keyword>
<name>A0A1S1MT62_9GAMM</name>
<comment type="caution">
    <text evidence="1">The sequence shown here is derived from an EMBL/GenBank/DDBJ whole genome shotgun (WGS) entry which is preliminary data.</text>
</comment>
<organism evidence="1 2">
    <name type="scientific">Pseudoalteromonas amylolytica</name>
    <dbReference type="NCBI Taxonomy" id="1859457"/>
    <lineage>
        <taxon>Bacteria</taxon>
        <taxon>Pseudomonadati</taxon>
        <taxon>Pseudomonadota</taxon>
        <taxon>Gammaproteobacteria</taxon>
        <taxon>Alteromonadales</taxon>
        <taxon>Pseudoalteromonadaceae</taxon>
        <taxon>Pseudoalteromonas</taxon>
    </lineage>
</organism>
<dbReference type="Proteomes" id="UP000179786">
    <property type="component" value="Unassembled WGS sequence"/>
</dbReference>
<dbReference type="OrthoDB" id="357294at2"/>
<dbReference type="InterPro" id="IPR047111">
    <property type="entry name" value="YbaP-like"/>
</dbReference>
<sequence length="295" mass="33225">MKFLFLRTCVGILLFTTLLFSPFGHVAPALFKVEKNGVSSYLLGTVHVGTPKMEGLPQYVTQAINNSTQVVVEVDLTQLSAAQIQKRSAPFMQLPADKTLASEVSKETYQTLKSYFANAGVDITLFNQYRPWAVMVSMLQLEYQRLGFSEQYGIDKQVLTHAKKANKKIVSLETLEQQLTMLSALGQSGDAMFTETFKHLGDVEYYFVDLVDAWATGDMAKLTSYYHLSFDDSQYGQYSEQVMLIDRNNQWMKTLAPLLLEHATFIAVGALHLPEQHGLIKQLKQRGFKVTRITA</sequence>
<proteinExistence type="predicted"/>
<dbReference type="PANTHER" id="PTHR40590">
    <property type="entry name" value="CYTOPLASMIC PROTEIN-RELATED"/>
    <property type="match status" value="1"/>
</dbReference>
<protein>
    <recommendedName>
        <fullName evidence="3">Polysaccharide biosynthesis protein GumN</fullName>
    </recommendedName>
</protein>
<dbReference type="RefSeq" id="WP_070986458.1">
    <property type="nucleotide sequence ID" value="NZ_MKJU01000028.1"/>
</dbReference>
<dbReference type="Pfam" id="PF01963">
    <property type="entry name" value="TraB_PrgY_gumN"/>
    <property type="match status" value="1"/>
</dbReference>